<dbReference type="EMBL" id="BAAFRS010000370">
    <property type="protein sequence ID" value="GAB1228045.1"/>
    <property type="molecule type" value="Genomic_DNA"/>
</dbReference>
<protein>
    <recommendedName>
        <fullName evidence="5">Calponin-homology (CH) domain-containing protein</fullName>
    </recommendedName>
</protein>
<organism evidence="6 8">
    <name type="scientific">Entamoeba nuttalli</name>
    <dbReference type="NCBI Taxonomy" id="412467"/>
    <lineage>
        <taxon>Eukaryota</taxon>
        <taxon>Amoebozoa</taxon>
        <taxon>Evosea</taxon>
        <taxon>Archamoebae</taxon>
        <taxon>Mastigamoebida</taxon>
        <taxon>Entamoebidae</taxon>
        <taxon>Entamoeba</taxon>
    </lineage>
</organism>
<dbReference type="Pfam" id="PF00307">
    <property type="entry name" value="CH"/>
    <property type="match status" value="2"/>
</dbReference>
<evidence type="ECO:0000313" key="6">
    <source>
        <dbReference type="EMBL" id="GAB1228045.1"/>
    </source>
</evidence>
<dbReference type="PROSITE" id="PS00019">
    <property type="entry name" value="ACTININ_1"/>
    <property type="match status" value="1"/>
</dbReference>
<evidence type="ECO:0000313" key="7">
    <source>
        <dbReference type="EMBL" id="GAB1228076.1"/>
    </source>
</evidence>
<name>A0ABQ0DYW0_9EUKA</name>
<keyword evidence="1" id="KW-0677">Repeat</keyword>
<evidence type="ECO:0000313" key="8">
    <source>
        <dbReference type="Proteomes" id="UP001628156"/>
    </source>
</evidence>
<proteinExistence type="predicted"/>
<dbReference type="Proteomes" id="UP001628156">
    <property type="component" value="Unassembled WGS sequence"/>
</dbReference>
<evidence type="ECO:0000256" key="3">
    <source>
        <dbReference type="SAM" id="Coils"/>
    </source>
</evidence>
<dbReference type="InterPro" id="IPR001589">
    <property type="entry name" value="Actinin_actin-bd_CS"/>
</dbReference>
<feature type="region of interest" description="Disordered" evidence="4">
    <location>
        <begin position="1"/>
        <end position="29"/>
    </location>
</feature>
<feature type="domain" description="Calponin-homology (CH)" evidence="5">
    <location>
        <begin position="39"/>
        <end position="149"/>
    </location>
</feature>
<keyword evidence="8" id="KW-1185">Reference proteome</keyword>
<evidence type="ECO:0000256" key="2">
    <source>
        <dbReference type="ARBA" id="ARBA00023203"/>
    </source>
</evidence>
<dbReference type="SUPFAM" id="SSF57997">
    <property type="entry name" value="Tropomyosin"/>
    <property type="match status" value="1"/>
</dbReference>
<dbReference type="Gene3D" id="1.10.418.10">
    <property type="entry name" value="Calponin-like domain"/>
    <property type="match status" value="2"/>
</dbReference>
<sequence>MELKKHKKMEGTDNVLNTPRDITEEEKEKREQKNKRWIIVQQQAFTHWVNETVQQRGMTVNDISVDFKTGIVLINFFELISKKILRERYNHAPKNRIQCINNLHCALTFMERDMLVKNPGCSAEDIIDAEKYGNKLILGLLYTLYRIYRMNPVDLVGSENGKPLREEDALLAWVRQTTEGYSGVNISNFRHSFNDGKAILALCHAYTRLTGENGFDYEEIANKTAEEVLEYGFDFAQKKMGIDRLLEVEEVKEGDIDERALAIYASLFHHAFKTFKELQAMKNELGNASGELQMQMKSKNDLIKMNLDMKKEIEEMKEKKGLMQQELDSLNQQIEEVKGMNENKEKEIEEIERKEKEYKEAIEEYNHKIEELNKKNEELNLKIENLENEHQKDDAKKSLLQEELKKLKEELEKLNKEIQVEQELKNGADITSKFEEQSKANKKLEEEVNELEEEMEELDGVSKNLRKNLEDIEKEKNGYGDSINNICKEAENYSGALGILKKQIELHAEDLQRWSGMLEGKSDVGDVESIVMKLKADNEEKSAQERVGIYLAMLQSENEEMEKLYKTKIDEMNGVGEAKKKKPVAKKPAVKK</sequence>
<evidence type="ECO:0000256" key="1">
    <source>
        <dbReference type="ARBA" id="ARBA00022737"/>
    </source>
</evidence>
<reference evidence="6 8" key="1">
    <citation type="journal article" date="2019" name="PLoS Negl. Trop. Dis.">
        <title>Whole genome sequencing of Entamoeba nuttalli reveals mammalian host-related molecular signatures and a novel octapeptide-repeat surface protein.</title>
        <authorList>
            <person name="Tanaka M."/>
            <person name="Makiuchi T."/>
            <person name="Komiyama T."/>
            <person name="Shiina T."/>
            <person name="Osaki K."/>
            <person name="Tachibana H."/>
        </authorList>
    </citation>
    <scope>NUCLEOTIDE SEQUENCE [LARGE SCALE GENOMIC DNA]</scope>
    <source>
        <strain evidence="6 8">P19-061405</strain>
    </source>
</reference>
<accession>A0ABQ0DYW0</accession>
<evidence type="ECO:0000256" key="4">
    <source>
        <dbReference type="SAM" id="MobiDB-lite"/>
    </source>
</evidence>
<dbReference type="PROSITE" id="PS50021">
    <property type="entry name" value="CH"/>
    <property type="match status" value="2"/>
</dbReference>
<dbReference type="EMBL" id="BAAFRS010000371">
    <property type="protein sequence ID" value="GAB1228076.1"/>
    <property type="molecule type" value="Genomic_DNA"/>
</dbReference>
<reference evidence="6" key="2">
    <citation type="submission" date="2024-08" db="EMBL/GenBank/DDBJ databases">
        <title>Draft genome assembly of Entamoeba nuttalli using a combination of long-read and short-read sequencing data.</title>
        <authorList>
            <person name="Tanaka M."/>
            <person name="Tachibana H."/>
        </authorList>
    </citation>
    <scope>NUCLEOTIDE SEQUENCE</scope>
    <source>
        <strain evidence="6">P19-061405</strain>
    </source>
</reference>
<dbReference type="PANTHER" id="PTHR11915">
    <property type="entry name" value="SPECTRIN/FILAMIN RELATED CYTOSKELETAL PROTEIN"/>
    <property type="match status" value="1"/>
</dbReference>
<keyword evidence="2" id="KW-0009">Actin-binding</keyword>
<feature type="domain" description="Calponin-homology (CH)" evidence="5">
    <location>
        <begin position="164"/>
        <end position="272"/>
    </location>
</feature>
<dbReference type="InterPro" id="IPR001715">
    <property type="entry name" value="CH_dom"/>
</dbReference>
<gene>
    <name evidence="6" type="ORF">ENUP19_0370G0011</name>
    <name evidence="7" type="ORF">ENUP19_0371G0010</name>
</gene>
<dbReference type="SUPFAM" id="SSF47576">
    <property type="entry name" value="Calponin-homology domain, CH-domain"/>
    <property type="match status" value="1"/>
</dbReference>
<comment type="caution">
    <text evidence="6">The sequence shown here is derived from an EMBL/GenBank/DDBJ whole genome shotgun (WGS) entry which is preliminary data.</text>
</comment>
<dbReference type="Gene3D" id="1.10.287.1490">
    <property type="match status" value="1"/>
</dbReference>
<evidence type="ECO:0000259" key="5">
    <source>
        <dbReference type="PROSITE" id="PS50021"/>
    </source>
</evidence>
<feature type="coiled-coil region" evidence="3">
    <location>
        <begin position="299"/>
        <end position="482"/>
    </location>
</feature>
<dbReference type="SMART" id="SM00033">
    <property type="entry name" value="CH"/>
    <property type="match status" value="2"/>
</dbReference>
<keyword evidence="3" id="KW-0175">Coiled coil</keyword>
<dbReference type="InterPro" id="IPR036872">
    <property type="entry name" value="CH_dom_sf"/>
</dbReference>